<evidence type="ECO:0000259" key="1">
    <source>
        <dbReference type="PROSITE" id="PS51186"/>
    </source>
</evidence>
<dbReference type="InterPro" id="IPR016181">
    <property type="entry name" value="Acyl_CoA_acyltransferase"/>
</dbReference>
<dbReference type="InterPro" id="IPR000182">
    <property type="entry name" value="GNAT_dom"/>
</dbReference>
<sequence length="144" mass="16434">MMPGQKRTVVKKVSEQADLDKVFAIRREVFVGEQNCPPELEWEYEDESTHFLATVDGEPAGACRWRKTDKGYKLERFAVLQKFRGLGVGQELVRTVLADLPADADYVYLNAQIQAMTLYAKFGFIAEGPQFEEAGIQHFKMVKR</sequence>
<gene>
    <name evidence="2" type="ORF">ACFS5N_01410</name>
</gene>
<dbReference type="Proteomes" id="UP001597557">
    <property type="component" value="Unassembled WGS sequence"/>
</dbReference>
<dbReference type="SUPFAM" id="SSF55729">
    <property type="entry name" value="Acyl-CoA N-acyltransferases (Nat)"/>
    <property type="match status" value="1"/>
</dbReference>
<keyword evidence="3" id="KW-1185">Reference proteome</keyword>
<dbReference type="RefSeq" id="WP_377181452.1">
    <property type="nucleotide sequence ID" value="NZ_JBHUPD010000001.1"/>
</dbReference>
<comment type="caution">
    <text evidence="2">The sequence shown here is derived from an EMBL/GenBank/DDBJ whole genome shotgun (WGS) entry which is preliminary data.</text>
</comment>
<dbReference type="PROSITE" id="PS51186">
    <property type="entry name" value="GNAT"/>
    <property type="match status" value="1"/>
</dbReference>
<protein>
    <submittedName>
        <fullName evidence="2">GNAT family N-acetyltransferase</fullName>
    </submittedName>
</protein>
<evidence type="ECO:0000313" key="3">
    <source>
        <dbReference type="Proteomes" id="UP001597557"/>
    </source>
</evidence>
<reference evidence="3" key="1">
    <citation type="journal article" date="2019" name="Int. J. Syst. Evol. Microbiol.">
        <title>The Global Catalogue of Microorganisms (GCM) 10K type strain sequencing project: providing services to taxonomists for standard genome sequencing and annotation.</title>
        <authorList>
            <consortium name="The Broad Institute Genomics Platform"/>
            <consortium name="The Broad Institute Genome Sequencing Center for Infectious Disease"/>
            <person name="Wu L."/>
            <person name="Ma J."/>
        </authorList>
    </citation>
    <scope>NUCLEOTIDE SEQUENCE [LARGE SCALE GENOMIC DNA]</scope>
    <source>
        <strain evidence="3">KCTC 22437</strain>
    </source>
</reference>
<name>A0ABW5Y6X0_9SPHI</name>
<dbReference type="Pfam" id="PF13673">
    <property type="entry name" value="Acetyltransf_10"/>
    <property type="match status" value="1"/>
</dbReference>
<accession>A0ABW5Y6X0</accession>
<feature type="domain" description="N-acetyltransferase" evidence="1">
    <location>
        <begin position="8"/>
        <end position="144"/>
    </location>
</feature>
<dbReference type="CDD" id="cd04301">
    <property type="entry name" value="NAT_SF"/>
    <property type="match status" value="1"/>
</dbReference>
<organism evidence="2 3">
    <name type="scientific">Mucilaginibacter ximonensis</name>
    <dbReference type="NCBI Taxonomy" id="538021"/>
    <lineage>
        <taxon>Bacteria</taxon>
        <taxon>Pseudomonadati</taxon>
        <taxon>Bacteroidota</taxon>
        <taxon>Sphingobacteriia</taxon>
        <taxon>Sphingobacteriales</taxon>
        <taxon>Sphingobacteriaceae</taxon>
        <taxon>Mucilaginibacter</taxon>
    </lineage>
</organism>
<dbReference type="Gene3D" id="3.40.630.30">
    <property type="match status" value="1"/>
</dbReference>
<dbReference type="EMBL" id="JBHUPD010000001">
    <property type="protein sequence ID" value="MFD2871103.1"/>
    <property type="molecule type" value="Genomic_DNA"/>
</dbReference>
<proteinExistence type="predicted"/>
<evidence type="ECO:0000313" key="2">
    <source>
        <dbReference type="EMBL" id="MFD2871103.1"/>
    </source>
</evidence>